<dbReference type="AlphaFoldDB" id="A0A433T8W5"/>
<accession>A0A433T8W5</accession>
<evidence type="ECO:0000256" key="1">
    <source>
        <dbReference type="SAM" id="SignalP"/>
    </source>
</evidence>
<evidence type="ECO:0000313" key="2">
    <source>
        <dbReference type="EMBL" id="RUS78039.1"/>
    </source>
</evidence>
<protein>
    <recommendedName>
        <fullName evidence="4">SMB domain-containing protein</fullName>
    </recommendedName>
</protein>
<reference evidence="2 3" key="1">
    <citation type="submission" date="2019-01" db="EMBL/GenBank/DDBJ databases">
        <title>A draft genome assembly of the solar-powered sea slug Elysia chlorotica.</title>
        <authorList>
            <person name="Cai H."/>
            <person name="Li Q."/>
            <person name="Fang X."/>
            <person name="Li J."/>
            <person name="Curtis N.E."/>
            <person name="Altenburger A."/>
            <person name="Shibata T."/>
            <person name="Feng M."/>
            <person name="Maeda T."/>
            <person name="Schwartz J.A."/>
            <person name="Shigenobu S."/>
            <person name="Lundholm N."/>
            <person name="Nishiyama T."/>
            <person name="Yang H."/>
            <person name="Hasebe M."/>
            <person name="Li S."/>
            <person name="Pierce S.K."/>
            <person name="Wang J."/>
        </authorList>
    </citation>
    <scope>NUCLEOTIDE SEQUENCE [LARGE SCALE GENOMIC DNA]</scope>
    <source>
        <strain evidence="2">EC2010</strain>
        <tissue evidence="2">Whole organism of an adult</tissue>
    </source>
</reference>
<evidence type="ECO:0000313" key="3">
    <source>
        <dbReference type="Proteomes" id="UP000271974"/>
    </source>
</evidence>
<keyword evidence="1" id="KW-0732">Signal</keyword>
<feature type="non-terminal residue" evidence="2">
    <location>
        <position position="281"/>
    </location>
</feature>
<gene>
    <name evidence="2" type="ORF">EGW08_014214</name>
</gene>
<dbReference type="Proteomes" id="UP000271974">
    <property type="component" value="Unassembled WGS sequence"/>
</dbReference>
<evidence type="ECO:0008006" key="4">
    <source>
        <dbReference type="Google" id="ProtNLM"/>
    </source>
</evidence>
<feature type="chain" id="PRO_5019093941" description="SMB domain-containing protein" evidence="1">
    <location>
        <begin position="23"/>
        <end position="281"/>
    </location>
</feature>
<name>A0A433T8W5_ELYCH</name>
<feature type="signal peptide" evidence="1">
    <location>
        <begin position="1"/>
        <end position="22"/>
    </location>
</feature>
<proteinExistence type="predicted"/>
<dbReference type="OrthoDB" id="6149331at2759"/>
<keyword evidence="3" id="KW-1185">Reference proteome</keyword>
<sequence>MCSLSSSRFSTVFLVSFILCSSAVPATDEYQRRFCGNTCRGETVQSLSEPACSDVQCFDCMCQMPTCEIYGICCPSDENNGMPGGNHTMGTTHTLSGPTLKCEASDSGYYLYIQSCPAHFSGPQTRKLCENDHDPLEDTTLDQFARATDVGTKVTYRNTHCALCNGVPKPVQWNVSVTCVHFLYVYGATSFDQLLTLSLRPDSACHVRQEPLVKHLVPCTPRWFSNEVISSCNQTGAWRQHDDNVERACLQMQRRSFGLYFKKQRSPQRVYGNIFCAICNL</sequence>
<organism evidence="2 3">
    <name type="scientific">Elysia chlorotica</name>
    <name type="common">Eastern emerald elysia</name>
    <name type="synonym">Sea slug</name>
    <dbReference type="NCBI Taxonomy" id="188477"/>
    <lineage>
        <taxon>Eukaryota</taxon>
        <taxon>Metazoa</taxon>
        <taxon>Spiralia</taxon>
        <taxon>Lophotrochozoa</taxon>
        <taxon>Mollusca</taxon>
        <taxon>Gastropoda</taxon>
        <taxon>Heterobranchia</taxon>
        <taxon>Euthyneura</taxon>
        <taxon>Panpulmonata</taxon>
        <taxon>Sacoglossa</taxon>
        <taxon>Placobranchoidea</taxon>
        <taxon>Plakobranchidae</taxon>
        <taxon>Elysia</taxon>
    </lineage>
</organism>
<dbReference type="EMBL" id="RQTK01000537">
    <property type="protein sequence ID" value="RUS78039.1"/>
    <property type="molecule type" value="Genomic_DNA"/>
</dbReference>
<comment type="caution">
    <text evidence="2">The sequence shown here is derived from an EMBL/GenBank/DDBJ whole genome shotgun (WGS) entry which is preliminary data.</text>
</comment>